<dbReference type="InterPro" id="IPR021109">
    <property type="entry name" value="Peptidase_aspartic_dom_sf"/>
</dbReference>
<organism evidence="3 4">
    <name type="scientific">Trichomalopsis sarcophagae</name>
    <dbReference type="NCBI Taxonomy" id="543379"/>
    <lineage>
        <taxon>Eukaryota</taxon>
        <taxon>Metazoa</taxon>
        <taxon>Ecdysozoa</taxon>
        <taxon>Arthropoda</taxon>
        <taxon>Hexapoda</taxon>
        <taxon>Insecta</taxon>
        <taxon>Pterygota</taxon>
        <taxon>Neoptera</taxon>
        <taxon>Endopterygota</taxon>
        <taxon>Hymenoptera</taxon>
        <taxon>Apocrita</taxon>
        <taxon>Proctotrupomorpha</taxon>
        <taxon>Chalcidoidea</taxon>
        <taxon>Pteromalidae</taxon>
        <taxon>Pteromalinae</taxon>
        <taxon>Trichomalopsis</taxon>
    </lineage>
</organism>
<dbReference type="OrthoDB" id="7698403at2759"/>
<dbReference type="STRING" id="543379.A0A232ESF2"/>
<dbReference type="EMBL" id="NNAY01002428">
    <property type="protein sequence ID" value="OXU21290.1"/>
    <property type="molecule type" value="Genomic_DNA"/>
</dbReference>
<feature type="compositionally biased region" description="Basic and acidic residues" evidence="1">
    <location>
        <begin position="227"/>
        <end position="275"/>
    </location>
</feature>
<feature type="region of interest" description="Disordered" evidence="1">
    <location>
        <begin position="217"/>
        <end position="306"/>
    </location>
</feature>
<dbReference type="AlphaFoldDB" id="A0A232ESF2"/>
<protein>
    <recommendedName>
        <fullName evidence="2">Mutator-like transposase domain-containing protein</fullName>
    </recommendedName>
</protein>
<dbReference type="Pfam" id="PF20700">
    <property type="entry name" value="Mutator"/>
    <property type="match status" value="1"/>
</dbReference>
<accession>A0A232ESF2</accession>
<gene>
    <name evidence="3" type="ORF">TSAR_007575</name>
</gene>
<evidence type="ECO:0000259" key="2">
    <source>
        <dbReference type="Pfam" id="PF20700"/>
    </source>
</evidence>
<keyword evidence="4" id="KW-1185">Reference proteome</keyword>
<proteinExistence type="predicted"/>
<dbReference type="InterPro" id="IPR049012">
    <property type="entry name" value="Mutator_transp_dom"/>
</dbReference>
<reference evidence="3 4" key="1">
    <citation type="journal article" date="2017" name="Curr. Biol.">
        <title>The Evolution of Venom by Co-option of Single-Copy Genes.</title>
        <authorList>
            <person name="Martinson E.O."/>
            <person name="Mrinalini"/>
            <person name="Kelkar Y.D."/>
            <person name="Chang C.H."/>
            <person name="Werren J.H."/>
        </authorList>
    </citation>
    <scope>NUCLEOTIDE SEQUENCE [LARGE SCALE GENOMIC DNA]</scope>
    <source>
        <strain evidence="3 4">Alberta</strain>
        <tissue evidence="3">Whole body</tissue>
    </source>
</reference>
<evidence type="ECO:0000313" key="4">
    <source>
        <dbReference type="Proteomes" id="UP000215335"/>
    </source>
</evidence>
<dbReference type="SUPFAM" id="SSF50630">
    <property type="entry name" value="Acid proteases"/>
    <property type="match status" value="1"/>
</dbReference>
<name>A0A232ESF2_9HYME</name>
<dbReference type="Gene3D" id="2.40.70.10">
    <property type="entry name" value="Acid Proteases"/>
    <property type="match status" value="1"/>
</dbReference>
<evidence type="ECO:0000256" key="1">
    <source>
        <dbReference type="SAM" id="MobiDB-lite"/>
    </source>
</evidence>
<comment type="caution">
    <text evidence="3">The sequence shown here is derived from an EMBL/GenBank/DDBJ whole genome shotgun (WGS) entry which is preliminary data.</text>
</comment>
<dbReference type="Proteomes" id="UP000215335">
    <property type="component" value="Unassembled WGS sequence"/>
</dbReference>
<evidence type="ECO:0000313" key="3">
    <source>
        <dbReference type="EMBL" id="OXU21290.1"/>
    </source>
</evidence>
<sequence length="709" mass="81323">MREQDTVGDFYDEINVLLSSAKNALKEEKGEEFKNEMMVPLETLAVDIFIKGLPANLAERVDCSKPNDLREAYEEAVRLEIKMDTIIIPDSRPYRGRNRYYNNQDKTIIMDRNMEILIVIMDDTDYVGYVNDRTYNGQQLNESQNYRPQNNYLGNNYRERGYQNNYVNQGGRGDYYLGNNNTLIGRLEIATEIEEASKYSNETGRYYDAPPYPDRRNDTNWCNNHQQHNDQAQREARHDPRMPKPRLLEPESKASNAESEHKSSSEPTDSRKLRSTELSTTTSSIQREQKCEFNEPRQQSTVGTSGGNLVEAREISRMWATNYKGPENVNWEDNKATAVRIRIPVGTIKPWVEFMIDYGATVNLIKASVLDDDMPDDRELGGIMNQTVKTYASIYLHMKGTPVKFQIVSDDFPIPFDGMLGRNYLKKEEAVISYYKNALMISGDVMHPIPFIGHEEEHDTKKLRKGYKCKQANEILKVHQHKHAQESVATWQRRVAVRNLALVVAVSVSVSAVKMSNFRAKNGRFAKKNVDDKLKKAVLAMLEARKKRSRNSKKEDCSDSTIFEGCRVVNIKEFARNLKCKNCKQLLDLEHSLDENRSGLFSAFVIIFDNCQLRNDVSTSGKYNNEGKNYSNVNTTSVLGTIHSGQGFTSLQKLFSCMDIPMMTEKVYKKYEKEVGYAIEEADQESCRRATQEERSSVIENAEKLCDLL</sequence>
<feature type="domain" description="Mutator-like transposase" evidence="2">
    <location>
        <begin position="565"/>
        <end position="696"/>
    </location>
</feature>